<evidence type="ECO:0000259" key="4">
    <source>
        <dbReference type="PROSITE" id="PS50995"/>
    </source>
</evidence>
<evidence type="ECO:0000256" key="1">
    <source>
        <dbReference type="ARBA" id="ARBA00023015"/>
    </source>
</evidence>
<reference evidence="5" key="1">
    <citation type="submission" date="2021-04" db="EMBL/GenBank/DDBJ databases">
        <title>Sinoanaerobacter chloroacetimidivorans sp. nov., an obligate anaerobic bacterium isolated from anaerobic sludge.</title>
        <authorList>
            <person name="Bao Y."/>
        </authorList>
    </citation>
    <scope>NUCLEOTIDE SEQUENCE</scope>
    <source>
        <strain evidence="5">BAD-6</strain>
    </source>
</reference>
<keyword evidence="6" id="KW-1185">Reference proteome</keyword>
<dbReference type="SUPFAM" id="SSF46785">
    <property type="entry name" value="Winged helix' DNA-binding domain"/>
    <property type="match status" value="1"/>
</dbReference>
<evidence type="ECO:0000256" key="3">
    <source>
        <dbReference type="ARBA" id="ARBA00023163"/>
    </source>
</evidence>
<dbReference type="Pfam" id="PF12802">
    <property type="entry name" value="MarR_2"/>
    <property type="match status" value="1"/>
</dbReference>
<dbReference type="EMBL" id="JAGSND010000018">
    <property type="protein sequence ID" value="MBR0599903.1"/>
    <property type="molecule type" value="Genomic_DNA"/>
</dbReference>
<dbReference type="Proteomes" id="UP000675664">
    <property type="component" value="Unassembled WGS sequence"/>
</dbReference>
<dbReference type="InterPro" id="IPR000835">
    <property type="entry name" value="HTH_MarR-typ"/>
</dbReference>
<dbReference type="PANTHER" id="PTHR42756:SF1">
    <property type="entry name" value="TRANSCRIPTIONAL REPRESSOR OF EMRAB OPERON"/>
    <property type="match status" value="1"/>
</dbReference>
<sequence length="116" mass="13705">MEKQGSTRIQWIALYFLANSDQLMSQKELAVLMNVQDSSLARLVDRMERDGLIKRVENPKDRRIKFLELTEAGYHKMEELMPEGQYFSDLLLENITEEELSTFQNVIHKMLNNIKR</sequence>
<dbReference type="PRINTS" id="PR00598">
    <property type="entry name" value="HTHMARR"/>
</dbReference>
<dbReference type="InterPro" id="IPR036388">
    <property type="entry name" value="WH-like_DNA-bd_sf"/>
</dbReference>
<keyword evidence="3" id="KW-0804">Transcription</keyword>
<protein>
    <submittedName>
        <fullName evidence="5">MarR family transcriptional regulator</fullName>
    </submittedName>
</protein>
<accession>A0A8J8B2K1</accession>
<comment type="caution">
    <text evidence="5">The sequence shown here is derived from an EMBL/GenBank/DDBJ whole genome shotgun (WGS) entry which is preliminary data.</text>
</comment>
<dbReference type="SMART" id="SM00347">
    <property type="entry name" value="HTH_MARR"/>
    <property type="match status" value="1"/>
</dbReference>
<gene>
    <name evidence="5" type="ORF">KCX82_18625</name>
</gene>
<name>A0A8J8B2K1_9FIRM</name>
<dbReference type="PANTHER" id="PTHR42756">
    <property type="entry name" value="TRANSCRIPTIONAL REGULATOR, MARR"/>
    <property type="match status" value="1"/>
</dbReference>
<feature type="domain" description="HTH marR-type" evidence="4">
    <location>
        <begin position="1"/>
        <end position="112"/>
    </location>
</feature>
<reference evidence="5" key="2">
    <citation type="submission" date="2021-04" db="EMBL/GenBank/DDBJ databases">
        <authorList>
            <person name="Liu J."/>
        </authorList>
    </citation>
    <scope>NUCLEOTIDE SEQUENCE</scope>
    <source>
        <strain evidence="5">BAD-6</strain>
    </source>
</reference>
<dbReference type="PROSITE" id="PS01117">
    <property type="entry name" value="HTH_MARR_1"/>
    <property type="match status" value="1"/>
</dbReference>
<evidence type="ECO:0000313" key="5">
    <source>
        <dbReference type="EMBL" id="MBR0599903.1"/>
    </source>
</evidence>
<dbReference type="GO" id="GO:0003677">
    <property type="term" value="F:DNA binding"/>
    <property type="evidence" value="ECO:0007669"/>
    <property type="project" value="UniProtKB-KW"/>
</dbReference>
<dbReference type="GO" id="GO:0003700">
    <property type="term" value="F:DNA-binding transcription factor activity"/>
    <property type="evidence" value="ECO:0007669"/>
    <property type="project" value="InterPro"/>
</dbReference>
<keyword evidence="1" id="KW-0805">Transcription regulation</keyword>
<evidence type="ECO:0000313" key="6">
    <source>
        <dbReference type="Proteomes" id="UP000675664"/>
    </source>
</evidence>
<organism evidence="5 6">
    <name type="scientific">Sinanaerobacter chloroacetimidivorans</name>
    <dbReference type="NCBI Taxonomy" id="2818044"/>
    <lineage>
        <taxon>Bacteria</taxon>
        <taxon>Bacillati</taxon>
        <taxon>Bacillota</taxon>
        <taxon>Clostridia</taxon>
        <taxon>Peptostreptococcales</taxon>
        <taxon>Anaerovoracaceae</taxon>
        <taxon>Sinanaerobacter</taxon>
    </lineage>
</organism>
<keyword evidence="2" id="KW-0238">DNA-binding</keyword>
<proteinExistence type="predicted"/>
<dbReference type="Gene3D" id="1.10.10.10">
    <property type="entry name" value="Winged helix-like DNA-binding domain superfamily/Winged helix DNA-binding domain"/>
    <property type="match status" value="1"/>
</dbReference>
<evidence type="ECO:0000256" key="2">
    <source>
        <dbReference type="ARBA" id="ARBA00023125"/>
    </source>
</evidence>
<dbReference type="AlphaFoldDB" id="A0A8J8B2K1"/>
<dbReference type="PROSITE" id="PS50995">
    <property type="entry name" value="HTH_MARR_2"/>
    <property type="match status" value="1"/>
</dbReference>
<dbReference type="InterPro" id="IPR036390">
    <property type="entry name" value="WH_DNA-bd_sf"/>
</dbReference>
<dbReference type="InterPro" id="IPR023187">
    <property type="entry name" value="Tscrpt_reg_MarR-type_CS"/>
</dbReference>